<evidence type="ECO:0000313" key="2">
    <source>
        <dbReference type="EMBL" id="GAA3733351.1"/>
    </source>
</evidence>
<dbReference type="Pfam" id="PF13585">
    <property type="entry name" value="CHU_C"/>
    <property type="match status" value="1"/>
</dbReference>
<dbReference type="RefSeq" id="WP_345157899.1">
    <property type="nucleotide sequence ID" value="NZ_BAABDT010000002.1"/>
</dbReference>
<proteinExistence type="predicted"/>
<name>A0ABP7F873_9FLAO</name>
<feature type="domain" description="Ig-like" evidence="1">
    <location>
        <begin position="622"/>
        <end position="695"/>
    </location>
</feature>
<dbReference type="EMBL" id="BAABDT010000002">
    <property type="protein sequence ID" value="GAA3733351.1"/>
    <property type="molecule type" value="Genomic_DNA"/>
</dbReference>
<evidence type="ECO:0000313" key="3">
    <source>
        <dbReference type="Proteomes" id="UP001501367"/>
    </source>
</evidence>
<dbReference type="InterPro" id="IPR026341">
    <property type="entry name" value="T9SS_type_B"/>
</dbReference>
<gene>
    <name evidence="2" type="ORF">GCM10022422_15110</name>
</gene>
<organism evidence="2 3">
    <name type="scientific">Flavobacterium ginsengisoli</name>
    <dbReference type="NCBI Taxonomy" id="871694"/>
    <lineage>
        <taxon>Bacteria</taxon>
        <taxon>Pseudomonadati</taxon>
        <taxon>Bacteroidota</taxon>
        <taxon>Flavobacteriia</taxon>
        <taxon>Flavobacteriales</taxon>
        <taxon>Flavobacteriaceae</taxon>
        <taxon>Flavobacterium</taxon>
    </lineage>
</organism>
<evidence type="ECO:0000259" key="1">
    <source>
        <dbReference type="Pfam" id="PF19081"/>
    </source>
</evidence>
<sequence length="878" mass="95129">MAKNYINYLHFVLFFIFFSLIPSKLTAQCAGTDNVNELICDVTNPIYQSVNLFSLLGGSPIPGGTWTDDNNLQGLDPSTGILNAQFILSGGEYHYTYTAPATSGCTNNKAVVTITIGAYVGVGSEATVCNENNFFNLFTAFDSKVMGPHVNGSFTTDKGQPVPRTIPIGQYTTKTTLNFIYTVPAVLACSPDTKSTNVQVTIFIAPKIGEPQDLELCGTTDLAAYTDLDLFDRIGEGDKGGTWTGMGLTSATDHNINLQELFDANGPGVYPYTYTVLALPNSNICANKSATVNITLEKRLDFTGSKIEVSKDICESEIATATYSAKITQGQDNIPNGKYDVSFTIVGPGVSASDNVRGDFVNGEFNFPIQSSYFKEVGEYTITVTGIVSTTSRRKCVDIFNPFSSVLTIYPLPLLTNATLTALPVCQNDIATIDIIAPQLLDGTYRISYNINGDNLAMGETAEIQSVGGKASFTIPGNLSKRSGLSVITIYNITNITNPSPQCTNTANVAGNLYVNPLPNALTVIAAVKDYCLNAPVTVEISGLETLTNVSISYQLSESNISGIQTISNTVQNGKLDFVIPAELLLNTGSTKITLLNLTNTVTNCDVDLINITDDFIINPIPPAPTVLDQNFCKVDEAVIANLEPKGTQYKWYNSATATTPLAVDYVLKTEDYYVTETSAEGCISEPAKVSVVINDTPAPEMNETADFCGLANPKISDLSSKTNVPSTVAWYDSVDGNLLPSTTLLVHNAIYYGYDLNETTRCLSENYKEVKVSLRDCEVAQYDFFVPDGFSPNGDGVNDSFVIKDIEFLYPNYTLEIYNRYGNGMYKGDNSKPAWDGKNYEKSGIAGGVAPNGVYFYVLHFNKDNKPPQQGRLYLNR</sequence>
<dbReference type="Proteomes" id="UP001501367">
    <property type="component" value="Unassembled WGS sequence"/>
</dbReference>
<comment type="caution">
    <text evidence="2">The sequence shown here is derived from an EMBL/GenBank/DDBJ whole genome shotgun (WGS) entry which is preliminary data.</text>
</comment>
<accession>A0ABP7F873</accession>
<dbReference type="Pfam" id="PF19081">
    <property type="entry name" value="Ig_7"/>
    <property type="match status" value="1"/>
</dbReference>
<protein>
    <recommendedName>
        <fullName evidence="1">Ig-like domain-containing protein</fullName>
    </recommendedName>
</protein>
<dbReference type="NCBIfam" id="TIGR04131">
    <property type="entry name" value="Bac_Flav_CTERM"/>
    <property type="match status" value="1"/>
</dbReference>
<dbReference type="InterPro" id="IPR044023">
    <property type="entry name" value="Ig_7"/>
</dbReference>
<keyword evidence="3" id="KW-1185">Reference proteome</keyword>
<reference evidence="3" key="1">
    <citation type="journal article" date="2019" name="Int. J. Syst. Evol. Microbiol.">
        <title>The Global Catalogue of Microorganisms (GCM) 10K type strain sequencing project: providing services to taxonomists for standard genome sequencing and annotation.</title>
        <authorList>
            <consortium name="The Broad Institute Genomics Platform"/>
            <consortium name="The Broad Institute Genome Sequencing Center for Infectious Disease"/>
            <person name="Wu L."/>
            <person name="Ma J."/>
        </authorList>
    </citation>
    <scope>NUCLEOTIDE SEQUENCE [LARGE SCALE GENOMIC DNA]</scope>
    <source>
        <strain evidence="3">JCM 17336</strain>
    </source>
</reference>